<comment type="PTM">
    <text evidence="12">The Fe-S cluster can be nitrosylated by nitric oxide (NO).</text>
</comment>
<feature type="domain" description="4Fe-4S Wbl-type" evidence="14">
    <location>
        <begin position="22"/>
        <end position="86"/>
    </location>
</feature>
<evidence type="ECO:0000256" key="10">
    <source>
        <dbReference type="ARBA" id="ARBA00023157"/>
    </source>
</evidence>
<comment type="function">
    <text evidence="12">Acts as a transcriptional regulator. Probably redox-responsive. The apo- but not holo-form probably binds DNA.</text>
</comment>
<evidence type="ECO:0000256" key="3">
    <source>
        <dbReference type="ARBA" id="ARBA00022485"/>
    </source>
</evidence>
<feature type="binding site" evidence="12">
    <location>
        <position position="23"/>
    </location>
    <ligand>
        <name>[4Fe-4S] cluster</name>
        <dbReference type="ChEBI" id="CHEBI:49883"/>
    </ligand>
</feature>
<keyword evidence="11 12" id="KW-0804">Transcription</keyword>
<dbReference type="PROSITE" id="PS51674">
    <property type="entry name" value="4FE4S_WBL"/>
    <property type="match status" value="1"/>
</dbReference>
<keyword evidence="16" id="KW-1185">Reference proteome</keyword>
<evidence type="ECO:0000313" key="16">
    <source>
        <dbReference type="Proteomes" id="UP001056535"/>
    </source>
</evidence>
<comment type="PTM">
    <text evidence="12">Upon Fe-S cluster removal intramolecular disulfide bonds are formed.</text>
</comment>
<evidence type="ECO:0000256" key="8">
    <source>
        <dbReference type="ARBA" id="ARBA00023015"/>
    </source>
</evidence>
<evidence type="ECO:0000256" key="4">
    <source>
        <dbReference type="ARBA" id="ARBA00022490"/>
    </source>
</evidence>
<keyword evidence="5 12" id="KW-0479">Metal-binding</keyword>
<accession>A0ABY4YK63</accession>
<keyword evidence="4 12" id="KW-0963">Cytoplasm</keyword>
<keyword evidence="10 12" id="KW-1015">Disulfide bond</keyword>
<evidence type="ECO:0000313" key="15">
    <source>
        <dbReference type="EMBL" id="USQ77167.1"/>
    </source>
</evidence>
<dbReference type="Proteomes" id="UP001056535">
    <property type="component" value="Chromosome"/>
</dbReference>
<feature type="binding site" evidence="12">
    <location>
        <position position="62"/>
    </location>
    <ligand>
        <name>[4Fe-4S] cluster</name>
        <dbReference type="ChEBI" id="CHEBI:49883"/>
    </ligand>
</feature>
<gene>
    <name evidence="12" type="primary">whiB</name>
    <name evidence="15" type="ORF">NF557_04430</name>
</gene>
<evidence type="ECO:0000256" key="11">
    <source>
        <dbReference type="ARBA" id="ARBA00023163"/>
    </source>
</evidence>
<comment type="subcellular location">
    <subcellularLocation>
        <location evidence="1 12">Cytoplasm</location>
    </subcellularLocation>
</comment>
<keyword evidence="6 12" id="KW-0408">Iron</keyword>
<reference evidence="15" key="1">
    <citation type="submission" date="2022-06" db="EMBL/GenBank/DDBJ databases">
        <title>Ornithinimicrobium JY.X270.</title>
        <authorList>
            <person name="Huang Y."/>
        </authorList>
    </citation>
    <scope>NUCLEOTIDE SEQUENCE</scope>
    <source>
        <strain evidence="15">JY.X270</strain>
    </source>
</reference>
<evidence type="ECO:0000256" key="2">
    <source>
        <dbReference type="ARBA" id="ARBA00006597"/>
    </source>
</evidence>
<evidence type="ECO:0000259" key="14">
    <source>
        <dbReference type="PROSITE" id="PS51674"/>
    </source>
</evidence>
<sequence>MADTTTGPSPVAEQWEWQFEGLCRTVSPELFFHPEGERGSARRRRDERAKRLCLECPVLQQCRSHALSAREPYGVWGAMTEEERAAILADADIKPPATRVADTSEPGRNTA</sequence>
<dbReference type="PANTHER" id="PTHR38839:SF5">
    <property type="entry name" value="TRANSCRIPTIONAL REGULATOR WHID"/>
    <property type="match status" value="1"/>
</dbReference>
<evidence type="ECO:0000256" key="6">
    <source>
        <dbReference type="ARBA" id="ARBA00023004"/>
    </source>
</evidence>
<feature type="binding site" evidence="12">
    <location>
        <position position="53"/>
    </location>
    <ligand>
        <name>[4Fe-4S] cluster</name>
        <dbReference type="ChEBI" id="CHEBI:49883"/>
    </ligand>
</feature>
<dbReference type="HAMAP" id="MF_01479">
    <property type="entry name" value="WhiB"/>
    <property type="match status" value="1"/>
</dbReference>
<keyword evidence="7 12" id="KW-0411">Iron-sulfur</keyword>
<dbReference type="EMBL" id="CP099490">
    <property type="protein sequence ID" value="USQ77167.1"/>
    <property type="molecule type" value="Genomic_DNA"/>
</dbReference>
<dbReference type="InterPro" id="IPR034768">
    <property type="entry name" value="4FE4S_WBL"/>
</dbReference>
<evidence type="ECO:0000256" key="1">
    <source>
        <dbReference type="ARBA" id="ARBA00004496"/>
    </source>
</evidence>
<dbReference type="PANTHER" id="PTHR38839">
    <property type="entry name" value="TRANSCRIPTIONAL REGULATOR WHID-RELATED"/>
    <property type="match status" value="1"/>
</dbReference>
<keyword evidence="9 12" id="KW-0238">DNA-binding</keyword>
<keyword evidence="8 12" id="KW-0805">Transcription regulation</keyword>
<dbReference type="Pfam" id="PF02467">
    <property type="entry name" value="Whib"/>
    <property type="match status" value="1"/>
</dbReference>
<evidence type="ECO:0000256" key="9">
    <source>
        <dbReference type="ARBA" id="ARBA00023125"/>
    </source>
</evidence>
<keyword evidence="3 12" id="KW-0004">4Fe-4S</keyword>
<evidence type="ECO:0000256" key="5">
    <source>
        <dbReference type="ARBA" id="ARBA00022723"/>
    </source>
</evidence>
<organism evidence="15 16">
    <name type="scientific">Ornithinimicrobium cryptoxanthini</name>
    <dbReference type="NCBI Taxonomy" id="2934161"/>
    <lineage>
        <taxon>Bacteria</taxon>
        <taxon>Bacillati</taxon>
        <taxon>Actinomycetota</taxon>
        <taxon>Actinomycetes</taxon>
        <taxon>Micrococcales</taxon>
        <taxon>Ornithinimicrobiaceae</taxon>
        <taxon>Ornithinimicrobium</taxon>
    </lineage>
</organism>
<feature type="region of interest" description="Disordered" evidence="13">
    <location>
        <begin position="89"/>
        <end position="111"/>
    </location>
</feature>
<comment type="cofactor">
    <cofactor evidence="12">
        <name>[4Fe-4S] cluster</name>
        <dbReference type="ChEBI" id="CHEBI:49883"/>
    </cofactor>
    <text evidence="12">Binds 1 [4Fe-4S] cluster per subunit. Following nitrosylation of the [4Fe-4S] cluster binds 1 [4Fe-8(NO)] cluster per subunit.</text>
</comment>
<dbReference type="InterPro" id="IPR003482">
    <property type="entry name" value="Whib"/>
</dbReference>
<protein>
    <recommendedName>
        <fullName evidence="12">Transcriptional regulator WhiB</fullName>
    </recommendedName>
</protein>
<evidence type="ECO:0000256" key="13">
    <source>
        <dbReference type="SAM" id="MobiDB-lite"/>
    </source>
</evidence>
<evidence type="ECO:0000256" key="7">
    <source>
        <dbReference type="ARBA" id="ARBA00023014"/>
    </source>
</evidence>
<evidence type="ECO:0000256" key="12">
    <source>
        <dbReference type="HAMAP-Rule" id="MF_01479"/>
    </source>
</evidence>
<proteinExistence type="inferred from homology"/>
<feature type="binding site" evidence="12">
    <location>
        <position position="56"/>
    </location>
    <ligand>
        <name>[4Fe-4S] cluster</name>
        <dbReference type="ChEBI" id="CHEBI:49883"/>
    </ligand>
</feature>
<comment type="similarity">
    <text evidence="2 12">Belongs to the WhiB family.</text>
</comment>
<name>A0ABY4YK63_9MICO</name>
<dbReference type="RefSeq" id="WP_252622018.1">
    <property type="nucleotide sequence ID" value="NZ_CP099490.1"/>
</dbReference>